<keyword evidence="3" id="KW-1185">Reference proteome</keyword>
<evidence type="ECO:0000313" key="2">
    <source>
        <dbReference type="EMBL" id="SKC60389.1"/>
    </source>
</evidence>
<dbReference type="OrthoDB" id="9804907at2"/>
<name>A0A1T5KA72_9MICO</name>
<evidence type="ECO:0000313" key="3">
    <source>
        <dbReference type="Proteomes" id="UP000189777"/>
    </source>
</evidence>
<proteinExistence type="predicted"/>
<dbReference type="Proteomes" id="UP000189777">
    <property type="component" value="Unassembled WGS sequence"/>
</dbReference>
<dbReference type="SUPFAM" id="SSF54593">
    <property type="entry name" value="Glyoxalase/Bleomycin resistance protein/Dihydroxybiphenyl dioxygenase"/>
    <property type="match status" value="1"/>
</dbReference>
<evidence type="ECO:0000259" key="1">
    <source>
        <dbReference type="PROSITE" id="PS51819"/>
    </source>
</evidence>
<dbReference type="RefSeq" id="WP_079573931.1">
    <property type="nucleotide sequence ID" value="NZ_FUZQ01000003.1"/>
</dbReference>
<dbReference type="CDD" id="cd06587">
    <property type="entry name" value="VOC"/>
    <property type="match status" value="1"/>
</dbReference>
<gene>
    <name evidence="2" type="ORF">SAMN04324258_1967</name>
</gene>
<organism evidence="2 3">
    <name type="scientific">Krasilnikoviella flava</name>
    <dbReference type="NCBI Taxonomy" id="526729"/>
    <lineage>
        <taxon>Bacteria</taxon>
        <taxon>Bacillati</taxon>
        <taxon>Actinomycetota</taxon>
        <taxon>Actinomycetes</taxon>
        <taxon>Micrococcales</taxon>
        <taxon>Promicromonosporaceae</taxon>
        <taxon>Krasilnikoviella</taxon>
    </lineage>
</organism>
<dbReference type="STRING" id="526729.SAMN04324258_1967"/>
<dbReference type="AlphaFoldDB" id="A0A1T5KA72"/>
<protein>
    <recommendedName>
        <fullName evidence="1">VOC domain-containing protein</fullName>
    </recommendedName>
</protein>
<dbReference type="Gene3D" id="3.10.180.10">
    <property type="entry name" value="2,3-Dihydroxybiphenyl 1,2-Dioxygenase, domain 1"/>
    <property type="match status" value="1"/>
</dbReference>
<dbReference type="InterPro" id="IPR004360">
    <property type="entry name" value="Glyas_Fos-R_dOase_dom"/>
</dbReference>
<dbReference type="InterPro" id="IPR029068">
    <property type="entry name" value="Glyas_Bleomycin-R_OHBP_Dase"/>
</dbReference>
<reference evidence="2 3" key="1">
    <citation type="submission" date="2017-02" db="EMBL/GenBank/DDBJ databases">
        <authorList>
            <person name="Peterson S.W."/>
        </authorList>
    </citation>
    <scope>NUCLEOTIDE SEQUENCE [LARGE SCALE GENOMIC DNA]</scope>
    <source>
        <strain evidence="2 3">DSM 21481</strain>
    </source>
</reference>
<dbReference type="PROSITE" id="PS51819">
    <property type="entry name" value="VOC"/>
    <property type="match status" value="1"/>
</dbReference>
<accession>A0A1T5KA72</accession>
<dbReference type="EMBL" id="FUZQ01000003">
    <property type="protein sequence ID" value="SKC60389.1"/>
    <property type="molecule type" value="Genomic_DNA"/>
</dbReference>
<feature type="domain" description="VOC" evidence="1">
    <location>
        <begin position="5"/>
        <end position="126"/>
    </location>
</feature>
<dbReference type="Pfam" id="PF00903">
    <property type="entry name" value="Glyoxalase"/>
    <property type="match status" value="1"/>
</dbReference>
<dbReference type="InterPro" id="IPR037523">
    <property type="entry name" value="VOC_core"/>
</dbReference>
<sequence>MVTTRRGFSSFSVDDLDAARSFYADTLGLRVTTLDEGMGLVVHLGDGAPVFVYPKEDHTPAAFTVFHLAVDDVDPVVEDLVAKGVSLERYEGFDQDENGVARGFMEGGDGAWFTDPAGNVIGLMDGEGVRQLLDEVGG</sequence>